<evidence type="ECO:0000313" key="5">
    <source>
        <dbReference type="EMBL" id="MFB9211696.1"/>
    </source>
</evidence>
<feature type="domain" description="Ca3427-like PBP 2" evidence="4">
    <location>
        <begin position="103"/>
        <end position="180"/>
    </location>
</feature>
<accession>A0ABV5J4F2</accession>
<evidence type="ECO:0000256" key="2">
    <source>
        <dbReference type="ARBA" id="ARBA00010742"/>
    </source>
</evidence>
<gene>
    <name evidence="5" type="ORF">ACFFUR_07750</name>
</gene>
<evidence type="ECO:0000256" key="3">
    <source>
        <dbReference type="ARBA" id="ARBA00022729"/>
    </source>
</evidence>
<dbReference type="Proteomes" id="UP001589654">
    <property type="component" value="Unassembled WGS sequence"/>
</dbReference>
<dbReference type="InterPro" id="IPR054364">
    <property type="entry name" value="Ca3427-like_PBP2"/>
</dbReference>
<dbReference type="SUPFAM" id="SSF53850">
    <property type="entry name" value="Periplasmic binding protein-like II"/>
    <property type="match status" value="1"/>
</dbReference>
<dbReference type="RefSeq" id="WP_290246329.1">
    <property type="nucleotide sequence ID" value="NZ_JAUFQT010000001.1"/>
</dbReference>
<comment type="subcellular location">
    <subcellularLocation>
        <location evidence="1">Periplasm</location>
    </subcellularLocation>
</comment>
<dbReference type="EMBL" id="JBHMEW010000052">
    <property type="protein sequence ID" value="MFB9211696.1"/>
    <property type="molecule type" value="Genomic_DNA"/>
</dbReference>
<dbReference type="Gene3D" id="3.40.190.10">
    <property type="entry name" value="Periplasmic binding protein-like II"/>
    <property type="match status" value="2"/>
</dbReference>
<keyword evidence="3" id="KW-0732">Signal</keyword>
<evidence type="ECO:0000259" key="4">
    <source>
        <dbReference type="Pfam" id="PF22384"/>
    </source>
</evidence>
<evidence type="ECO:0000313" key="6">
    <source>
        <dbReference type="Proteomes" id="UP001589654"/>
    </source>
</evidence>
<organism evidence="5 6">
    <name type="scientific">Echinicola jeungdonensis</name>
    <dbReference type="NCBI Taxonomy" id="709343"/>
    <lineage>
        <taxon>Bacteria</taxon>
        <taxon>Pseudomonadati</taxon>
        <taxon>Bacteroidota</taxon>
        <taxon>Cytophagia</taxon>
        <taxon>Cytophagales</taxon>
        <taxon>Cyclobacteriaceae</taxon>
        <taxon>Echinicola</taxon>
    </lineage>
</organism>
<sequence>MKKIRIIGVPEHFNFPWIQTVEKQALKDKGFELVWRDESKGSGAMNKALRDGEADIAILLTESFIKDKLEGNPGKIIGYHVLSPLTWGIHVPAKAPVNSIEELQNAPFLISRFGSGSHLMAFLLAQKNNWSLKDLKFEIVGNMEGAQAAFQDQQAKAFLWEKFTTKPLVDQGLFKRVGEIPTPWPCFVMVAHENILKDYPEAIKALQDHLYSCSKELSQEPNLASMISQAYGIQEEDIQAWLKQTQWATNSQIEKSTLEKTMDILFDLDLITSKVKAENLVDSDFARLV</sequence>
<keyword evidence="6" id="KW-1185">Reference proteome</keyword>
<proteinExistence type="inferred from homology"/>
<comment type="caution">
    <text evidence="5">The sequence shown here is derived from an EMBL/GenBank/DDBJ whole genome shotgun (WGS) entry which is preliminary data.</text>
</comment>
<evidence type="ECO:0000256" key="1">
    <source>
        <dbReference type="ARBA" id="ARBA00004418"/>
    </source>
</evidence>
<dbReference type="PANTHER" id="PTHR30024">
    <property type="entry name" value="ALIPHATIC SULFONATES-BINDING PROTEIN-RELATED"/>
    <property type="match status" value="1"/>
</dbReference>
<name>A0ABV5J4F2_9BACT</name>
<dbReference type="Pfam" id="PF22384">
    <property type="entry name" value="PBP2_Ca3427_like"/>
    <property type="match status" value="1"/>
</dbReference>
<protein>
    <submittedName>
        <fullName evidence="5">ABC transporter substrate-binding protein</fullName>
    </submittedName>
</protein>
<reference evidence="5 6" key="1">
    <citation type="submission" date="2024-09" db="EMBL/GenBank/DDBJ databases">
        <authorList>
            <person name="Sun Q."/>
            <person name="Mori K."/>
        </authorList>
    </citation>
    <scope>NUCLEOTIDE SEQUENCE [LARGE SCALE GENOMIC DNA]</scope>
    <source>
        <strain evidence="5 6">CECT 7682</strain>
    </source>
</reference>
<comment type="similarity">
    <text evidence="2">Belongs to the bacterial solute-binding protein SsuA/TauA family.</text>
</comment>
<dbReference type="PANTHER" id="PTHR30024:SF47">
    <property type="entry name" value="TAURINE-BINDING PERIPLASMIC PROTEIN"/>
    <property type="match status" value="1"/>
</dbReference>